<dbReference type="InterPro" id="IPR045152">
    <property type="entry name" value="EDC4-like"/>
</dbReference>
<name>A0A9Q0LE09_ANAIG</name>
<dbReference type="PANTHER" id="PTHR15598">
    <property type="entry name" value="ENHANCER OF MRNA-DECAPPING PROTEIN 4"/>
    <property type="match status" value="1"/>
</dbReference>
<keyword evidence="2" id="KW-0963">Cytoplasm</keyword>
<evidence type="ECO:0000256" key="3">
    <source>
        <dbReference type="ARBA" id="ARBA00022574"/>
    </source>
</evidence>
<proteinExistence type="predicted"/>
<keyword evidence="3" id="KW-0853">WD repeat</keyword>
<dbReference type="Gene3D" id="1.10.220.100">
    <property type="entry name" value="conserved c-terminal region of ge- 1"/>
    <property type="match status" value="1"/>
</dbReference>
<evidence type="ECO:0000259" key="5">
    <source>
        <dbReference type="Pfam" id="PF21289"/>
    </source>
</evidence>
<dbReference type="GO" id="GO:0000932">
    <property type="term" value="C:P-body"/>
    <property type="evidence" value="ECO:0007669"/>
    <property type="project" value="TreeGrafter"/>
</dbReference>
<feature type="domain" description="Enhancer of mRNA-decapping protein 4 C-terminal" evidence="5">
    <location>
        <begin position="258"/>
        <end position="362"/>
    </location>
</feature>
<evidence type="ECO:0000256" key="4">
    <source>
        <dbReference type="ARBA" id="ARBA00022737"/>
    </source>
</evidence>
<dbReference type="EMBL" id="JAPDFW010000092">
    <property type="protein sequence ID" value="KAJ5070705.1"/>
    <property type="molecule type" value="Genomic_DNA"/>
</dbReference>
<dbReference type="InterPro" id="IPR049404">
    <property type="entry name" value="EDC4_C"/>
</dbReference>
<evidence type="ECO:0000313" key="7">
    <source>
        <dbReference type="Proteomes" id="UP001149090"/>
    </source>
</evidence>
<gene>
    <name evidence="6" type="ORF">M0811_01685</name>
</gene>
<dbReference type="OrthoDB" id="21128at2759"/>
<accession>A0A9Q0LE09</accession>
<keyword evidence="7" id="KW-1185">Reference proteome</keyword>
<evidence type="ECO:0000256" key="2">
    <source>
        <dbReference type="ARBA" id="ARBA00022490"/>
    </source>
</evidence>
<reference evidence="6" key="1">
    <citation type="submission" date="2022-10" db="EMBL/GenBank/DDBJ databases">
        <title>Novel sulphate-reducing endosymbionts in the free-living metamonad Anaeramoeba.</title>
        <authorList>
            <person name="Jerlstrom-Hultqvist J."/>
            <person name="Cepicka I."/>
            <person name="Gallot-Lavallee L."/>
            <person name="Salas-Leiva D."/>
            <person name="Curtis B.A."/>
            <person name="Zahonova K."/>
            <person name="Pipaliya S."/>
            <person name="Dacks J."/>
            <person name="Roger A.J."/>
        </authorList>
    </citation>
    <scope>NUCLEOTIDE SEQUENCE</scope>
    <source>
        <strain evidence="6">BMAN</strain>
    </source>
</reference>
<dbReference type="PANTHER" id="PTHR15598:SF5">
    <property type="entry name" value="ENHANCER OF MRNA-DECAPPING PROTEIN 4"/>
    <property type="match status" value="1"/>
</dbReference>
<sequence length="381" mass="45061">MDDIENMHINSDIEVTKKQKLTEEQTKLLDKNLKIFENEMLKVIDEFVNLNSSENSQNFQLLKQKREQIMNSYAQEFQKSLSTILTSSLTEIPKLIEKELNNYFFQEETTHKNQISQFIYKSFIESVKRTNFIDKLSDSIIKEMHQKIILDLRKTFQDEILPNFANLNQKVLNQQFSSSIESKLPQIFESFENPKIKEKEKWVQLQISQTFENIKKSIEYQQAQAHNQIISTISTRFNIQPNFQLFQTEIPLIEKARNMVRDFQIEEAFTQILNQENPDLTFEFCSEINPKILFLHKNILSDFILLPLAQHLAFNVQIKTKTKLKWLKNVLLWINSKNPEISTHIPFVFQGIEKSLQIQSNDPKLMKKLETLKQILLSKKI</sequence>
<protein>
    <submittedName>
        <fullName evidence="6">Enhancer of mRNA-decapping protein</fullName>
    </submittedName>
</protein>
<evidence type="ECO:0000256" key="1">
    <source>
        <dbReference type="ARBA" id="ARBA00004496"/>
    </source>
</evidence>
<evidence type="ECO:0000313" key="6">
    <source>
        <dbReference type="EMBL" id="KAJ5070705.1"/>
    </source>
</evidence>
<comment type="subcellular location">
    <subcellularLocation>
        <location evidence="1">Cytoplasm</location>
    </subcellularLocation>
</comment>
<dbReference type="AlphaFoldDB" id="A0A9Q0LE09"/>
<dbReference type="GO" id="GO:0031087">
    <property type="term" value="P:deadenylation-independent decapping of nuclear-transcribed mRNA"/>
    <property type="evidence" value="ECO:0007669"/>
    <property type="project" value="InterPro"/>
</dbReference>
<dbReference type="Pfam" id="PF21289">
    <property type="entry name" value="EDC4_C"/>
    <property type="match status" value="1"/>
</dbReference>
<organism evidence="6 7">
    <name type="scientific">Anaeramoeba ignava</name>
    <name type="common">Anaerobic marine amoeba</name>
    <dbReference type="NCBI Taxonomy" id="1746090"/>
    <lineage>
        <taxon>Eukaryota</taxon>
        <taxon>Metamonada</taxon>
        <taxon>Anaeramoebidae</taxon>
        <taxon>Anaeramoeba</taxon>
    </lineage>
</organism>
<dbReference type="InterPro" id="IPR044938">
    <property type="entry name" value="EDC4_C_sf"/>
</dbReference>
<dbReference type="Proteomes" id="UP001149090">
    <property type="component" value="Unassembled WGS sequence"/>
</dbReference>
<keyword evidence="4" id="KW-0677">Repeat</keyword>
<comment type="caution">
    <text evidence="6">The sequence shown here is derived from an EMBL/GenBank/DDBJ whole genome shotgun (WGS) entry which is preliminary data.</text>
</comment>